<dbReference type="InterPro" id="IPR050452">
    <property type="entry name" value="Metacaspase"/>
</dbReference>
<dbReference type="AlphaFoldDB" id="A0AAE4AWE2"/>
<gene>
    <name evidence="3" type="ORF">J2S42_001608</name>
</gene>
<sequence>MTVHALIVGIDDYPDAPLRGARADAEAAAAFVRTRTTVEPRLLTDRAAGRDAVIAGLRDLGRAGPGDTALFWFAGHGSVAPVPPELCFLEPTGRLQTLVCADSRRGGVPDLIDKEVSVLLDAAAANGAHVVAVLDSCHSGGATRLLPSARGRAVPSATVPPRAGTLIPELRDGWSALPGTARHVALAACRSDELAQEHAMEDGGPVRGVFSWALLRAIAELGPHATYRELAAAVRCRVEGRVGRQTPQLGGDADADRQFLGGTSRPPAAGMVLRGLHGRWEIDGGTCHGLPPAGPLTAAVAGSRPARTVRAVQVRTTHTIVEPVGWAPDPGRQYPVVLTGLPQPPLTAAAEEPLIAARIAESVHLRPPGDAAPELRVQVTEPGRARILGADGVPLTADVTGADAAALAHAAVRTGEHIARWRQVHGLANPFSALAGGVRLEIVEALPGERIVPLDRPALPLGADGAITLAYRYGPEGWTPPAVFIRVRNTTDRDLHCALLDLTGRYRIHAGLLRGELIGAGRWGAAVNGRRVRLSLPAGTPPEPGREARDWLKLIAAEEEFGSRAFELPALGDPVPAGDRAPLGLRGVLDRLGRAALHRDAGEDEPDAACDWTTTMVELRTVVP</sequence>
<keyword evidence="4" id="KW-1185">Reference proteome</keyword>
<reference evidence="3 4" key="1">
    <citation type="submission" date="2023-07" db="EMBL/GenBank/DDBJ databases">
        <title>Sequencing the genomes of 1000 actinobacteria strains.</title>
        <authorList>
            <person name="Klenk H.-P."/>
        </authorList>
    </citation>
    <scope>NUCLEOTIDE SEQUENCE [LARGE SCALE GENOMIC DNA]</scope>
    <source>
        <strain evidence="3 4">DSM 44709</strain>
    </source>
</reference>
<feature type="region of interest" description="Disordered" evidence="1">
    <location>
        <begin position="245"/>
        <end position="264"/>
    </location>
</feature>
<dbReference type="EMBL" id="JAUSUZ010000001">
    <property type="protein sequence ID" value="MDQ0364939.1"/>
    <property type="molecule type" value="Genomic_DNA"/>
</dbReference>
<proteinExistence type="predicted"/>
<dbReference type="GO" id="GO:0006508">
    <property type="term" value="P:proteolysis"/>
    <property type="evidence" value="ECO:0007669"/>
    <property type="project" value="InterPro"/>
</dbReference>
<dbReference type="Pfam" id="PF00656">
    <property type="entry name" value="Peptidase_C14"/>
    <property type="match status" value="1"/>
</dbReference>
<comment type="caution">
    <text evidence="3">The sequence shown here is derived from an EMBL/GenBank/DDBJ whole genome shotgun (WGS) entry which is preliminary data.</text>
</comment>
<name>A0AAE4AWE2_9ACTN</name>
<feature type="domain" description="Peptidase C14 caspase" evidence="2">
    <location>
        <begin position="4"/>
        <end position="249"/>
    </location>
</feature>
<evidence type="ECO:0000313" key="4">
    <source>
        <dbReference type="Proteomes" id="UP001240236"/>
    </source>
</evidence>
<evidence type="ECO:0000259" key="2">
    <source>
        <dbReference type="Pfam" id="PF00656"/>
    </source>
</evidence>
<dbReference type="PANTHER" id="PTHR48104:SF30">
    <property type="entry name" value="METACASPASE-1"/>
    <property type="match status" value="1"/>
</dbReference>
<dbReference type="GO" id="GO:0005737">
    <property type="term" value="C:cytoplasm"/>
    <property type="evidence" value="ECO:0007669"/>
    <property type="project" value="TreeGrafter"/>
</dbReference>
<dbReference type="Proteomes" id="UP001240236">
    <property type="component" value="Unassembled WGS sequence"/>
</dbReference>
<accession>A0AAE4AWE2</accession>
<dbReference type="InterPro" id="IPR011600">
    <property type="entry name" value="Pept_C14_caspase"/>
</dbReference>
<dbReference type="PANTHER" id="PTHR48104">
    <property type="entry name" value="METACASPASE-4"/>
    <property type="match status" value="1"/>
</dbReference>
<dbReference type="RefSeq" id="WP_307236876.1">
    <property type="nucleotide sequence ID" value="NZ_JAUSUZ010000001.1"/>
</dbReference>
<organism evidence="3 4">
    <name type="scientific">Catenuloplanes indicus</name>
    <dbReference type="NCBI Taxonomy" id="137267"/>
    <lineage>
        <taxon>Bacteria</taxon>
        <taxon>Bacillati</taxon>
        <taxon>Actinomycetota</taxon>
        <taxon>Actinomycetes</taxon>
        <taxon>Micromonosporales</taxon>
        <taxon>Micromonosporaceae</taxon>
        <taxon>Catenuloplanes</taxon>
    </lineage>
</organism>
<dbReference type="GO" id="GO:0004197">
    <property type="term" value="F:cysteine-type endopeptidase activity"/>
    <property type="evidence" value="ECO:0007669"/>
    <property type="project" value="InterPro"/>
</dbReference>
<protein>
    <recommendedName>
        <fullName evidence="2">Peptidase C14 caspase domain-containing protein</fullName>
    </recommendedName>
</protein>
<dbReference type="Gene3D" id="3.40.50.1460">
    <property type="match status" value="1"/>
</dbReference>
<evidence type="ECO:0000313" key="3">
    <source>
        <dbReference type="EMBL" id="MDQ0364939.1"/>
    </source>
</evidence>
<evidence type="ECO:0000256" key="1">
    <source>
        <dbReference type="SAM" id="MobiDB-lite"/>
    </source>
</evidence>